<reference evidence="2" key="1">
    <citation type="submission" date="2025-08" db="UniProtKB">
        <authorList>
            <consortium name="RefSeq"/>
        </authorList>
    </citation>
    <scope>IDENTIFICATION</scope>
    <source>
        <tissue evidence="2">Whole organism</tissue>
    </source>
</reference>
<proteinExistence type="predicted"/>
<sequence>MSLHGILFEGEPQPKLRSRTKQAVGLVFLWTVFCMHFNSGYRASLAMASINLIDKPGPSSIEDVKRVGIIYDVVPYLLKDYQGKVKDIQIEFCRTYKNCSKHIRRDPENMAIITSEMSIWSATPRHFLDADLRSILAKREKLASYFVSFLVNKGSPLLQHINRALIKSREFGLVRKTQMHGEMFLKLVVSPKT</sequence>
<dbReference type="Proteomes" id="UP000504606">
    <property type="component" value="Unplaced"/>
</dbReference>
<gene>
    <name evidence="2" type="primary">LOC127752243</name>
</gene>
<accession>A0A9C6XD98</accession>
<dbReference type="SUPFAM" id="SSF53850">
    <property type="entry name" value="Periplasmic binding protein-like II"/>
    <property type="match status" value="1"/>
</dbReference>
<dbReference type="KEGG" id="foc:127752243"/>
<evidence type="ECO:0000313" key="1">
    <source>
        <dbReference type="Proteomes" id="UP000504606"/>
    </source>
</evidence>
<name>A0A9C6XD98_FRAOC</name>
<protein>
    <submittedName>
        <fullName evidence="2">Uncharacterized protein LOC127752243</fullName>
    </submittedName>
</protein>
<dbReference type="OrthoDB" id="8195814at2759"/>
<dbReference type="AlphaFoldDB" id="A0A9C6XD98"/>
<evidence type="ECO:0000313" key="2">
    <source>
        <dbReference type="RefSeq" id="XP_052132998.1"/>
    </source>
</evidence>
<dbReference type="GeneID" id="127752243"/>
<organism evidence="1 2">
    <name type="scientific">Frankliniella occidentalis</name>
    <name type="common">Western flower thrips</name>
    <name type="synonym">Euthrips occidentalis</name>
    <dbReference type="NCBI Taxonomy" id="133901"/>
    <lineage>
        <taxon>Eukaryota</taxon>
        <taxon>Metazoa</taxon>
        <taxon>Ecdysozoa</taxon>
        <taxon>Arthropoda</taxon>
        <taxon>Hexapoda</taxon>
        <taxon>Insecta</taxon>
        <taxon>Pterygota</taxon>
        <taxon>Neoptera</taxon>
        <taxon>Paraneoptera</taxon>
        <taxon>Thysanoptera</taxon>
        <taxon>Terebrantia</taxon>
        <taxon>Thripoidea</taxon>
        <taxon>Thripidae</taxon>
        <taxon>Frankliniella</taxon>
    </lineage>
</organism>
<keyword evidence="1" id="KW-1185">Reference proteome</keyword>
<dbReference type="RefSeq" id="XP_052132998.1">
    <property type="nucleotide sequence ID" value="XM_052277038.1"/>
</dbReference>